<sequence length="39" mass="4539">MSSSQKFVSFWPQINLQNIALTTDYTGKSKKIVVLRDFF</sequence>
<accession>A0A0A9HSS0</accession>
<organism evidence="1">
    <name type="scientific">Arundo donax</name>
    <name type="common">Giant reed</name>
    <name type="synonym">Donax arundinaceus</name>
    <dbReference type="NCBI Taxonomy" id="35708"/>
    <lineage>
        <taxon>Eukaryota</taxon>
        <taxon>Viridiplantae</taxon>
        <taxon>Streptophyta</taxon>
        <taxon>Embryophyta</taxon>
        <taxon>Tracheophyta</taxon>
        <taxon>Spermatophyta</taxon>
        <taxon>Magnoliopsida</taxon>
        <taxon>Liliopsida</taxon>
        <taxon>Poales</taxon>
        <taxon>Poaceae</taxon>
        <taxon>PACMAD clade</taxon>
        <taxon>Arundinoideae</taxon>
        <taxon>Arundineae</taxon>
        <taxon>Arundo</taxon>
    </lineage>
</organism>
<proteinExistence type="predicted"/>
<name>A0A0A9HSS0_ARUDO</name>
<protein>
    <submittedName>
        <fullName evidence="1">Uncharacterized protein</fullName>
    </submittedName>
</protein>
<dbReference type="EMBL" id="GBRH01159960">
    <property type="protein sequence ID" value="JAE37936.1"/>
    <property type="molecule type" value="Transcribed_RNA"/>
</dbReference>
<reference evidence="1" key="2">
    <citation type="journal article" date="2015" name="Data Brief">
        <title>Shoot transcriptome of the giant reed, Arundo donax.</title>
        <authorList>
            <person name="Barrero R.A."/>
            <person name="Guerrero F.D."/>
            <person name="Moolhuijzen P."/>
            <person name="Goolsby J.A."/>
            <person name="Tidwell J."/>
            <person name="Bellgard S.E."/>
            <person name="Bellgard M.I."/>
        </authorList>
    </citation>
    <scope>NUCLEOTIDE SEQUENCE</scope>
    <source>
        <tissue evidence="1">Shoot tissue taken approximately 20 cm above the soil surface</tissue>
    </source>
</reference>
<evidence type="ECO:0000313" key="1">
    <source>
        <dbReference type="EMBL" id="JAE37936.1"/>
    </source>
</evidence>
<dbReference type="AlphaFoldDB" id="A0A0A9HSS0"/>
<reference evidence="1" key="1">
    <citation type="submission" date="2014-09" db="EMBL/GenBank/DDBJ databases">
        <authorList>
            <person name="Magalhaes I.L.F."/>
            <person name="Oliveira U."/>
            <person name="Santos F.R."/>
            <person name="Vidigal T.H.D.A."/>
            <person name="Brescovit A.D."/>
            <person name="Santos A.J."/>
        </authorList>
    </citation>
    <scope>NUCLEOTIDE SEQUENCE</scope>
    <source>
        <tissue evidence="1">Shoot tissue taken approximately 20 cm above the soil surface</tissue>
    </source>
</reference>